<dbReference type="SUPFAM" id="SSF55174">
    <property type="entry name" value="Alpha-L RNA-binding motif"/>
    <property type="match status" value="1"/>
</dbReference>
<keyword evidence="5" id="KW-0698">rRNA processing</keyword>
<dbReference type="RefSeq" id="WP_246580176.1">
    <property type="nucleotide sequence ID" value="NZ_CP047357.1"/>
</dbReference>
<dbReference type="InterPro" id="IPR006224">
    <property type="entry name" value="PsdUridine_synth_RluA-like_CS"/>
</dbReference>
<dbReference type="Proteomes" id="UP001519305">
    <property type="component" value="Unassembled WGS sequence"/>
</dbReference>
<protein>
    <recommendedName>
        <fullName evidence="9">Pseudouridine synthase</fullName>
        <ecNumber evidence="9">5.4.99.-</ecNumber>
    </recommendedName>
</protein>
<sequence>MSTIGGNSGQRRSRHGRGSPKRGGRGRGSSAGGFARRNEPAGRTFEARTITIPEAHDGRRLDKYIRSQLKGVPATLLFRLMREGKIRVNGAKVKQNHRVRGGDELTLPDIVVADSPAPVRVPAGLVAAVEGAIVHEDGELIVVDKPAGLAVHRGTDVPAGVIEALRQSRPDLPDLELAHRLDRETSGLVMVAKTPPMLRYLQELLRDREHEIDRRYLAVVEGAWPDQLTVSTTALRRTKQATIAVPDGRGGQRAETRFRIVERRGRRATVVEARLITGRKHQIRVHCADAGHPIGGDSRYGSPGFNRLVRDKGIRSMMLHAHSLSVPLPDGDVLHVTVPPPAEWERFQAA</sequence>
<keyword evidence="7 9" id="KW-0413">Isomerase</keyword>
<keyword evidence="6 8" id="KW-0694">RNA-binding</keyword>
<dbReference type="PANTHER" id="PTHR21600:SF92">
    <property type="entry name" value="RIBOSOMAL LARGE SUBUNIT PSEUDOURIDINE SYNTHASE C"/>
    <property type="match status" value="1"/>
</dbReference>
<dbReference type="InterPro" id="IPR036986">
    <property type="entry name" value="S4_RNA-bd_sf"/>
</dbReference>
<organism evidence="12 13">
    <name type="scientific">Corynebacterium freneyi</name>
    <dbReference type="NCBI Taxonomy" id="134034"/>
    <lineage>
        <taxon>Bacteria</taxon>
        <taxon>Bacillati</taxon>
        <taxon>Actinomycetota</taxon>
        <taxon>Actinomycetes</taxon>
        <taxon>Mycobacteriales</taxon>
        <taxon>Corynebacteriaceae</taxon>
        <taxon>Corynebacterium</taxon>
    </lineage>
</organism>
<feature type="domain" description="RNA-binding S4" evidence="11">
    <location>
        <begin position="59"/>
        <end position="116"/>
    </location>
</feature>
<name>A0ABS4U9E2_9CORY</name>
<evidence type="ECO:0000313" key="13">
    <source>
        <dbReference type="Proteomes" id="UP001519305"/>
    </source>
</evidence>
<dbReference type="InterPro" id="IPR002942">
    <property type="entry name" value="S4_RNA-bd"/>
</dbReference>
<dbReference type="PANTHER" id="PTHR21600">
    <property type="entry name" value="MITOCHONDRIAL RNA PSEUDOURIDINE SYNTHASE"/>
    <property type="match status" value="1"/>
</dbReference>
<evidence type="ECO:0000256" key="3">
    <source>
        <dbReference type="ARBA" id="ARBA00002876"/>
    </source>
</evidence>
<dbReference type="Gene3D" id="3.10.290.10">
    <property type="entry name" value="RNA-binding S4 domain"/>
    <property type="match status" value="1"/>
</dbReference>
<proteinExistence type="inferred from homology"/>
<dbReference type="Pfam" id="PF00849">
    <property type="entry name" value="PseudoU_synth_2"/>
    <property type="match status" value="1"/>
</dbReference>
<dbReference type="SMART" id="SM00363">
    <property type="entry name" value="S4"/>
    <property type="match status" value="1"/>
</dbReference>
<evidence type="ECO:0000256" key="7">
    <source>
        <dbReference type="ARBA" id="ARBA00023235"/>
    </source>
</evidence>
<evidence type="ECO:0000259" key="11">
    <source>
        <dbReference type="SMART" id="SM00363"/>
    </source>
</evidence>
<dbReference type="EC" id="5.4.99.-" evidence="9"/>
<dbReference type="NCBIfam" id="TIGR00005">
    <property type="entry name" value="rluA_subfam"/>
    <property type="match status" value="1"/>
</dbReference>
<gene>
    <name evidence="12" type="ORF">JOF33_001840</name>
</gene>
<evidence type="ECO:0000256" key="4">
    <source>
        <dbReference type="ARBA" id="ARBA00010876"/>
    </source>
</evidence>
<comment type="catalytic activity">
    <reaction evidence="2">
        <text>uridine(955/2504/2580) in 23S rRNA = pseudouridine(955/2504/2580) in 23S rRNA</text>
        <dbReference type="Rhea" id="RHEA:42528"/>
        <dbReference type="Rhea" id="RHEA-COMP:10099"/>
        <dbReference type="Rhea" id="RHEA-COMP:10100"/>
        <dbReference type="ChEBI" id="CHEBI:65314"/>
        <dbReference type="ChEBI" id="CHEBI:65315"/>
        <dbReference type="EC" id="5.4.99.24"/>
    </reaction>
</comment>
<dbReference type="Pfam" id="PF01479">
    <property type="entry name" value="S4"/>
    <property type="match status" value="1"/>
</dbReference>
<evidence type="ECO:0000256" key="2">
    <source>
        <dbReference type="ARBA" id="ARBA00000381"/>
    </source>
</evidence>
<feature type="region of interest" description="Disordered" evidence="10">
    <location>
        <begin position="1"/>
        <end position="47"/>
    </location>
</feature>
<dbReference type="CDD" id="cd02869">
    <property type="entry name" value="PseudoU_synth_RluA_like"/>
    <property type="match status" value="1"/>
</dbReference>
<keyword evidence="13" id="KW-1185">Reference proteome</keyword>
<feature type="compositionally biased region" description="Basic residues" evidence="10">
    <location>
        <begin position="11"/>
        <end position="25"/>
    </location>
</feature>
<dbReference type="Gene3D" id="3.30.2350.10">
    <property type="entry name" value="Pseudouridine synthase"/>
    <property type="match status" value="1"/>
</dbReference>
<dbReference type="PROSITE" id="PS01129">
    <property type="entry name" value="PSI_RLU"/>
    <property type="match status" value="1"/>
</dbReference>
<evidence type="ECO:0000256" key="1">
    <source>
        <dbReference type="ARBA" id="ARBA00000073"/>
    </source>
</evidence>
<dbReference type="SUPFAM" id="SSF55120">
    <property type="entry name" value="Pseudouridine synthase"/>
    <property type="match status" value="1"/>
</dbReference>
<dbReference type="PROSITE" id="PS50889">
    <property type="entry name" value="S4"/>
    <property type="match status" value="1"/>
</dbReference>
<comment type="catalytic activity">
    <reaction evidence="1 9">
        <text>a uridine in RNA = a pseudouridine in RNA</text>
        <dbReference type="Rhea" id="RHEA:48348"/>
        <dbReference type="Rhea" id="RHEA-COMP:12068"/>
        <dbReference type="Rhea" id="RHEA-COMP:12069"/>
        <dbReference type="ChEBI" id="CHEBI:65314"/>
        <dbReference type="ChEBI" id="CHEBI:65315"/>
    </reaction>
</comment>
<dbReference type="InterPro" id="IPR006225">
    <property type="entry name" value="PsdUridine_synth_RluC/D"/>
</dbReference>
<evidence type="ECO:0000313" key="12">
    <source>
        <dbReference type="EMBL" id="MBP2333141.1"/>
    </source>
</evidence>
<evidence type="ECO:0000256" key="5">
    <source>
        <dbReference type="ARBA" id="ARBA00022552"/>
    </source>
</evidence>
<comment type="function">
    <text evidence="3">Responsible for synthesis of pseudouridine from uracil at positions 955, 2504 and 2580 in 23S ribosomal RNA.</text>
</comment>
<accession>A0ABS4U9E2</accession>
<dbReference type="InterPro" id="IPR020103">
    <property type="entry name" value="PsdUridine_synth_cat_dom_sf"/>
</dbReference>
<evidence type="ECO:0000256" key="9">
    <source>
        <dbReference type="RuleBase" id="RU362028"/>
    </source>
</evidence>
<dbReference type="GO" id="GO:0160141">
    <property type="term" value="F:23S rRNA pseudouridine(955/2504/2580) synthase activity"/>
    <property type="evidence" value="ECO:0007669"/>
    <property type="project" value="UniProtKB-EC"/>
</dbReference>
<evidence type="ECO:0000256" key="6">
    <source>
        <dbReference type="ARBA" id="ARBA00022884"/>
    </source>
</evidence>
<dbReference type="InterPro" id="IPR006145">
    <property type="entry name" value="PsdUridine_synth_RsuA/RluA"/>
</dbReference>
<evidence type="ECO:0000256" key="8">
    <source>
        <dbReference type="PROSITE-ProRule" id="PRU00182"/>
    </source>
</evidence>
<evidence type="ECO:0000256" key="10">
    <source>
        <dbReference type="SAM" id="MobiDB-lite"/>
    </source>
</evidence>
<dbReference type="CDD" id="cd00165">
    <property type="entry name" value="S4"/>
    <property type="match status" value="1"/>
</dbReference>
<dbReference type="EMBL" id="JAGINY010000001">
    <property type="protein sequence ID" value="MBP2333141.1"/>
    <property type="molecule type" value="Genomic_DNA"/>
</dbReference>
<reference evidence="12 13" key="1">
    <citation type="submission" date="2021-03" db="EMBL/GenBank/DDBJ databases">
        <title>Sequencing the genomes of 1000 actinobacteria strains.</title>
        <authorList>
            <person name="Klenk H.-P."/>
        </authorList>
    </citation>
    <scope>NUCLEOTIDE SEQUENCE [LARGE SCALE GENOMIC DNA]</scope>
    <source>
        <strain evidence="12 13">DSM 44506</strain>
    </source>
</reference>
<dbReference type="InterPro" id="IPR050188">
    <property type="entry name" value="RluA_PseudoU_synthase"/>
</dbReference>
<comment type="caution">
    <text evidence="12">The sequence shown here is derived from an EMBL/GenBank/DDBJ whole genome shotgun (WGS) entry which is preliminary data.</text>
</comment>
<comment type="similarity">
    <text evidence="4 9">Belongs to the pseudouridine synthase RluA family.</text>
</comment>